<dbReference type="EMBL" id="JACGWZ010000005">
    <property type="protein sequence ID" value="MBA8826384.1"/>
    <property type="molecule type" value="Genomic_DNA"/>
</dbReference>
<dbReference type="Pfam" id="PF17932">
    <property type="entry name" value="TetR_C_24"/>
    <property type="match status" value="1"/>
</dbReference>
<dbReference type="InterPro" id="IPR001387">
    <property type="entry name" value="Cro/C1-type_HTH"/>
</dbReference>
<evidence type="ECO:0000256" key="1">
    <source>
        <dbReference type="ARBA" id="ARBA00023125"/>
    </source>
</evidence>
<dbReference type="InterPro" id="IPR041490">
    <property type="entry name" value="KstR2_TetR_C"/>
</dbReference>
<gene>
    <name evidence="6" type="ORF">FHX42_003760</name>
</gene>
<dbReference type="InterPro" id="IPR001647">
    <property type="entry name" value="HTH_TetR"/>
</dbReference>
<feature type="region of interest" description="Disordered" evidence="3">
    <location>
        <begin position="1"/>
        <end position="28"/>
    </location>
</feature>
<evidence type="ECO:0000256" key="3">
    <source>
        <dbReference type="SAM" id="MobiDB-lite"/>
    </source>
</evidence>
<evidence type="ECO:0000259" key="4">
    <source>
        <dbReference type="PROSITE" id="PS50943"/>
    </source>
</evidence>
<dbReference type="InterPro" id="IPR009057">
    <property type="entry name" value="Homeodomain-like_sf"/>
</dbReference>
<organism evidence="6 7">
    <name type="scientific">Halosaccharopolyspora lacisalsi</name>
    <dbReference type="NCBI Taxonomy" id="1000566"/>
    <lineage>
        <taxon>Bacteria</taxon>
        <taxon>Bacillati</taxon>
        <taxon>Actinomycetota</taxon>
        <taxon>Actinomycetes</taxon>
        <taxon>Pseudonocardiales</taxon>
        <taxon>Pseudonocardiaceae</taxon>
        <taxon>Halosaccharopolyspora</taxon>
    </lineage>
</organism>
<keyword evidence="1 2" id="KW-0238">DNA-binding</keyword>
<accession>A0A839DY18</accession>
<dbReference type="PRINTS" id="PR00455">
    <property type="entry name" value="HTHTETR"/>
</dbReference>
<dbReference type="GO" id="GO:0000976">
    <property type="term" value="F:transcription cis-regulatory region binding"/>
    <property type="evidence" value="ECO:0007669"/>
    <property type="project" value="TreeGrafter"/>
</dbReference>
<feature type="region of interest" description="Disordered" evidence="3">
    <location>
        <begin position="70"/>
        <end position="104"/>
    </location>
</feature>
<reference evidence="6 7" key="1">
    <citation type="submission" date="2020-07" db="EMBL/GenBank/DDBJ databases">
        <title>Sequencing the genomes of 1000 actinobacteria strains.</title>
        <authorList>
            <person name="Klenk H.-P."/>
        </authorList>
    </citation>
    <scope>NUCLEOTIDE SEQUENCE [LARGE SCALE GENOMIC DNA]</scope>
    <source>
        <strain evidence="6 7">DSM 45975</strain>
    </source>
</reference>
<dbReference type="PROSITE" id="PS50977">
    <property type="entry name" value="HTH_TETR_2"/>
    <property type="match status" value="1"/>
</dbReference>
<sequence length="305" mass="33744">MRANSTNSERAERISGTQVRRARLSHGSSLRRLATAVGVSPATLSQVENGRTRLSVGRLGRIAEALETTPQQILALPPEAESPPEASSARGPRRKHRGERTAPERNWRHYPPLEFSPVLAAALAEFLRAGYHGTSVRDIARRSGLSVSGLYHHYVSKQDMLRTVLELTMNELLLRSREARAQGSGPVERFALLVECLALFHTHRHELGFVGASEMRSLEADNRVSIAAMRNAQQCMVDEEVEAAVEQGLFHNSSPHEASRAVVTMCTALPQWFRLDGPLSPERIAECYVEFALDLMRYRSDGSGG</sequence>
<dbReference type="Gene3D" id="1.10.260.40">
    <property type="entry name" value="lambda repressor-like DNA-binding domains"/>
    <property type="match status" value="1"/>
</dbReference>
<protein>
    <submittedName>
        <fullName evidence="6">AcrR family transcriptional regulator/DNA-binding transcriptional regulator YdaS (Cro superfamily)</fullName>
    </submittedName>
</protein>
<dbReference type="Gene3D" id="1.10.357.10">
    <property type="entry name" value="Tetracycline Repressor, domain 2"/>
    <property type="match status" value="1"/>
</dbReference>
<dbReference type="PANTHER" id="PTHR30055:SF237">
    <property type="entry name" value="TRANSCRIPTIONAL REPRESSOR MCE3R"/>
    <property type="match status" value="1"/>
</dbReference>
<evidence type="ECO:0000256" key="2">
    <source>
        <dbReference type="PROSITE-ProRule" id="PRU00335"/>
    </source>
</evidence>
<evidence type="ECO:0000259" key="5">
    <source>
        <dbReference type="PROSITE" id="PS50977"/>
    </source>
</evidence>
<dbReference type="GO" id="GO:0003700">
    <property type="term" value="F:DNA-binding transcription factor activity"/>
    <property type="evidence" value="ECO:0007669"/>
    <property type="project" value="TreeGrafter"/>
</dbReference>
<feature type="compositionally biased region" description="Low complexity" evidence="3">
    <location>
        <begin position="77"/>
        <end position="90"/>
    </location>
</feature>
<dbReference type="PANTHER" id="PTHR30055">
    <property type="entry name" value="HTH-TYPE TRANSCRIPTIONAL REGULATOR RUTR"/>
    <property type="match status" value="1"/>
</dbReference>
<proteinExistence type="predicted"/>
<evidence type="ECO:0000313" key="7">
    <source>
        <dbReference type="Proteomes" id="UP000569329"/>
    </source>
</evidence>
<dbReference type="SMART" id="SM00530">
    <property type="entry name" value="HTH_XRE"/>
    <property type="match status" value="1"/>
</dbReference>
<dbReference type="InterPro" id="IPR050109">
    <property type="entry name" value="HTH-type_TetR-like_transc_reg"/>
</dbReference>
<dbReference type="SUPFAM" id="SSF48498">
    <property type="entry name" value="Tetracyclin repressor-like, C-terminal domain"/>
    <property type="match status" value="1"/>
</dbReference>
<dbReference type="InterPro" id="IPR010982">
    <property type="entry name" value="Lambda_DNA-bd_dom_sf"/>
</dbReference>
<dbReference type="Pfam" id="PF01381">
    <property type="entry name" value="HTH_3"/>
    <property type="match status" value="1"/>
</dbReference>
<dbReference type="AlphaFoldDB" id="A0A839DY18"/>
<dbReference type="PROSITE" id="PS50943">
    <property type="entry name" value="HTH_CROC1"/>
    <property type="match status" value="1"/>
</dbReference>
<dbReference type="CDD" id="cd00093">
    <property type="entry name" value="HTH_XRE"/>
    <property type="match status" value="1"/>
</dbReference>
<dbReference type="SUPFAM" id="SSF47413">
    <property type="entry name" value="lambda repressor-like DNA-binding domains"/>
    <property type="match status" value="1"/>
</dbReference>
<feature type="domain" description="HTH cro/C1-type" evidence="4">
    <location>
        <begin position="19"/>
        <end position="73"/>
    </location>
</feature>
<evidence type="ECO:0000313" key="6">
    <source>
        <dbReference type="EMBL" id="MBA8826384.1"/>
    </source>
</evidence>
<dbReference type="SUPFAM" id="SSF46689">
    <property type="entry name" value="Homeodomain-like"/>
    <property type="match status" value="1"/>
</dbReference>
<feature type="domain" description="HTH tetR-type" evidence="5">
    <location>
        <begin position="112"/>
        <end position="172"/>
    </location>
</feature>
<dbReference type="RefSeq" id="WP_328796379.1">
    <property type="nucleotide sequence ID" value="NZ_JACGWZ010000005.1"/>
</dbReference>
<keyword evidence="7" id="KW-1185">Reference proteome</keyword>
<name>A0A839DY18_9PSEU</name>
<dbReference type="Proteomes" id="UP000569329">
    <property type="component" value="Unassembled WGS sequence"/>
</dbReference>
<feature type="DNA-binding region" description="H-T-H motif" evidence="2">
    <location>
        <begin position="135"/>
        <end position="154"/>
    </location>
</feature>
<comment type="caution">
    <text evidence="6">The sequence shown here is derived from an EMBL/GenBank/DDBJ whole genome shotgun (WGS) entry which is preliminary data.</text>
</comment>
<dbReference type="Pfam" id="PF00440">
    <property type="entry name" value="TetR_N"/>
    <property type="match status" value="1"/>
</dbReference>
<dbReference type="InterPro" id="IPR036271">
    <property type="entry name" value="Tet_transcr_reg_TetR-rel_C_sf"/>
</dbReference>